<keyword evidence="1" id="KW-0732">Signal</keyword>
<keyword evidence="3" id="KW-1185">Reference proteome</keyword>
<proteinExistence type="predicted"/>
<evidence type="ECO:0000313" key="2">
    <source>
        <dbReference type="EMBL" id="MDI9860392.1"/>
    </source>
</evidence>
<dbReference type="Pfam" id="PF14054">
    <property type="entry name" value="DUF4249"/>
    <property type="match status" value="1"/>
</dbReference>
<feature type="chain" id="PRO_5045526516" evidence="1">
    <location>
        <begin position="22"/>
        <end position="287"/>
    </location>
</feature>
<sequence>MKKCIYLFALLLTMCSCENFGAFEEDSIVKSTTQPYVLCFLSPQDTVIQVTVKMTTPTVGEGSGSSNQYISNARVVLRNEQNQEVILQWNEQLKKYLSSKSFFKIEAQKQYRLFVTTPKGDSVSASCIIPSTIDSNTVSVTRAPFNPENPMASLPYYLRWKDIGNEKNYYAAFGLNYETDTLEHKTYLTGVDAQRTISDDNIQNGIIEYPIVGGIYPYKRLAKSHIGNFMFYICQTDEHYYRYHKEFSQINDLPSSEPMKLYSNMTGGYGVFAGYNGVMLRADKWYE</sequence>
<reference evidence="2 3" key="1">
    <citation type="submission" date="2023-05" db="EMBL/GenBank/DDBJ databases">
        <title>Novel species of genus Flectobacillus isolated from stream in China.</title>
        <authorList>
            <person name="Lu H."/>
        </authorList>
    </citation>
    <scope>NUCLEOTIDE SEQUENCE [LARGE SCALE GENOMIC DNA]</scope>
    <source>
        <strain evidence="2 3">KCTC 42575</strain>
    </source>
</reference>
<name>A0ABT6Y9Y2_9BACT</name>
<feature type="signal peptide" evidence="1">
    <location>
        <begin position="1"/>
        <end position="21"/>
    </location>
</feature>
<comment type="caution">
    <text evidence="2">The sequence shown here is derived from an EMBL/GenBank/DDBJ whole genome shotgun (WGS) entry which is preliminary data.</text>
</comment>
<evidence type="ECO:0000313" key="3">
    <source>
        <dbReference type="Proteomes" id="UP001236507"/>
    </source>
</evidence>
<dbReference type="Proteomes" id="UP001236507">
    <property type="component" value="Unassembled WGS sequence"/>
</dbReference>
<accession>A0ABT6Y9Y2</accession>
<evidence type="ECO:0000256" key="1">
    <source>
        <dbReference type="SAM" id="SignalP"/>
    </source>
</evidence>
<dbReference type="RefSeq" id="WP_283345114.1">
    <property type="nucleotide sequence ID" value="NZ_JASHIF010000011.1"/>
</dbReference>
<organism evidence="2 3">
    <name type="scientific">Flectobacillus roseus</name>
    <dbReference type="NCBI Taxonomy" id="502259"/>
    <lineage>
        <taxon>Bacteria</taxon>
        <taxon>Pseudomonadati</taxon>
        <taxon>Bacteroidota</taxon>
        <taxon>Cytophagia</taxon>
        <taxon>Cytophagales</taxon>
        <taxon>Flectobacillaceae</taxon>
        <taxon>Flectobacillus</taxon>
    </lineage>
</organism>
<protein>
    <submittedName>
        <fullName evidence="2">DUF4249 domain-containing protein</fullName>
    </submittedName>
</protein>
<dbReference type="InterPro" id="IPR025345">
    <property type="entry name" value="DUF4249"/>
</dbReference>
<dbReference type="PROSITE" id="PS51257">
    <property type="entry name" value="PROKAR_LIPOPROTEIN"/>
    <property type="match status" value="1"/>
</dbReference>
<dbReference type="EMBL" id="JASHIF010000011">
    <property type="protein sequence ID" value="MDI9860392.1"/>
    <property type="molecule type" value="Genomic_DNA"/>
</dbReference>
<gene>
    <name evidence="2" type="ORF">QM524_14360</name>
</gene>